<evidence type="ECO:0008006" key="7">
    <source>
        <dbReference type="Google" id="ProtNLM"/>
    </source>
</evidence>
<gene>
    <name evidence="5" type="ORF">ALECFALPRED_008856</name>
</gene>
<reference evidence="5" key="1">
    <citation type="submission" date="2021-03" db="EMBL/GenBank/DDBJ databases">
        <authorList>
            <person name="Tagirdzhanova G."/>
        </authorList>
    </citation>
    <scope>NUCLEOTIDE SEQUENCE</scope>
</reference>
<dbReference type="Proteomes" id="UP000664203">
    <property type="component" value="Unassembled WGS sequence"/>
</dbReference>
<keyword evidence="3" id="KW-0479">Metal-binding</keyword>
<dbReference type="GO" id="GO:0016705">
    <property type="term" value="F:oxidoreductase activity, acting on paired donors, with incorporation or reduction of molecular oxygen"/>
    <property type="evidence" value="ECO:0007669"/>
    <property type="project" value="InterPro"/>
</dbReference>
<sequence length="294" mass="33010">MENRKDFEQYIDDAVALFIGKMQARLNQSINMGLSAQLVALDVIGEVTFSTGFGFMDVGSDNGFFVQIENVLRSGAWLGQIPALCWIHAFLSPIIGNDLDVTARDGRIRDFASQEIEIREKFGGNHQDILSKLLEKQKQRPDEINDANVLSMATSNITAGSDTTAISTRSEEIDTQMKEVILTEPITLKQTKHMPYLQNCLYEALRMHPAVGMSLPRVTPSGGVEIDGLIWANLWVVYQNTEVFGDDAESFQPERWLKTGHRADMGAVFLYSFLQLFEPSRLASFGYPQNFCRE</sequence>
<dbReference type="InterPro" id="IPR050121">
    <property type="entry name" value="Cytochrome_P450_monoxygenase"/>
</dbReference>
<evidence type="ECO:0000313" key="6">
    <source>
        <dbReference type="Proteomes" id="UP000664203"/>
    </source>
</evidence>
<dbReference type="GO" id="GO:0020037">
    <property type="term" value="F:heme binding"/>
    <property type="evidence" value="ECO:0007669"/>
    <property type="project" value="InterPro"/>
</dbReference>
<keyword evidence="4" id="KW-0408">Iron</keyword>
<dbReference type="SUPFAM" id="SSF48264">
    <property type="entry name" value="Cytochrome P450"/>
    <property type="match status" value="1"/>
</dbReference>
<evidence type="ECO:0000256" key="1">
    <source>
        <dbReference type="ARBA" id="ARBA00001971"/>
    </source>
</evidence>
<dbReference type="AlphaFoldDB" id="A0A8H3PI26"/>
<dbReference type="PANTHER" id="PTHR24305:SF232">
    <property type="entry name" value="P450, PUTATIVE (EUROFUNG)-RELATED"/>
    <property type="match status" value="1"/>
</dbReference>
<proteinExistence type="inferred from homology"/>
<dbReference type="InterPro" id="IPR036396">
    <property type="entry name" value="Cyt_P450_sf"/>
</dbReference>
<dbReference type="EMBL" id="CAJPDR010000622">
    <property type="protein sequence ID" value="CAF9940774.1"/>
    <property type="molecule type" value="Genomic_DNA"/>
</dbReference>
<evidence type="ECO:0000256" key="2">
    <source>
        <dbReference type="ARBA" id="ARBA00010617"/>
    </source>
</evidence>
<comment type="cofactor">
    <cofactor evidence="1">
        <name>heme</name>
        <dbReference type="ChEBI" id="CHEBI:30413"/>
    </cofactor>
</comment>
<organism evidence="5 6">
    <name type="scientific">Alectoria fallacina</name>
    <dbReference type="NCBI Taxonomy" id="1903189"/>
    <lineage>
        <taxon>Eukaryota</taxon>
        <taxon>Fungi</taxon>
        <taxon>Dikarya</taxon>
        <taxon>Ascomycota</taxon>
        <taxon>Pezizomycotina</taxon>
        <taxon>Lecanoromycetes</taxon>
        <taxon>OSLEUM clade</taxon>
        <taxon>Lecanoromycetidae</taxon>
        <taxon>Lecanorales</taxon>
        <taxon>Lecanorineae</taxon>
        <taxon>Parmeliaceae</taxon>
        <taxon>Alectoria</taxon>
    </lineage>
</organism>
<evidence type="ECO:0000256" key="3">
    <source>
        <dbReference type="ARBA" id="ARBA00022723"/>
    </source>
</evidence>
<accession>A0A8H3PI26</accession>
<dbReference type="Pfam" id="PF00067">
    <property type="entry name" value="p450"/>
    <property type="match status" value="1"/>
</dbReference>
<dbReference type="GO" id="GO:0004497">
    <property type="term" value="F:monooxygenase activity"/>
    <property type="evidence" value="ECO:0007669"/>
    <property type="project" value="InterPro"/>
</dbReference>
<dbReference type="Gene3D" id="1.10.630.10">
    <property type="entry name" value="Cytochrome P450"/>
    <property type="match status" value="1"/>
</dbReference>
<name>A0A8H3PI26_9LECA</name>
<dbReference type="InterPro" id="IPR001128">
    <property type="entry name" value="Cyt_P450"/>
</dbReference>
<comment type="similarity">
    <text evidence="2">Belongs to the cytochrome P450 family.</text>
</comment>
<protein>
    <recommendedName>
        <fullName evidence="7">Cytochrome P450</fullName>
    </recommendedName>
</protein>
<evidence type="ECO:0000313" key="5">
    <source>
        <dbReference type="EMBL" id="CAF9940774.1"/>
    </source>
</evidence>
<dbReference type="GO" id="GO:0005506">
    <property type="term" value="F:iron ion binding"/>
    <property type="evidence" value="ECO:0007669"/>
    <property type="project" value="InterPro"/>
</dbReference>
<evidence type="ECO:0000256" key="4">
    <source>
        <dbReference type="ARBA" id="ARBA00023004"/>
    </source>
</evidence>
<dbReference type="OrthoDB" id="3934656at2759"/>
<comment type="caution">
    <text evidence="5">The sequence shown here is derived from an EMBL/GenBank/DDBJ whole genome shotgun (WGS) entry which is preliminary data.</text>
</comment>
<dbReference type="PANTHER" id="PTHR24305">
    <property type="entry name" value="CYTOCHROME P450"/>
    <property type="match status" value="1"/>
</dbReference>
<keyword evidence="6" id="KW-1185">Reference proteome</keyword>